<sequence>MTTPTPPPPAPQDPLADLFRPAEPARWKTGEIQGLSRAAFIGMLRGEVPAVQVPGFVTRESASRFERHIQNQLAPYAHIAGPPVQKLGLAQFEFQAQSAADFESRTGEVAKDEYFKAAETYKTLHSSVHAATGDDAWSRVVQVLRELLPEYPVIAARESAPDGRAYHAGIYRSINEGTPVHCDWSPFDSATENWVINRVTRQAVFNLYLAPMESGATTLYDRQWDESVHAQYRDPATYGYFDEVVAGRDQLVLRPGVGDLVFFNTRNLHRVDSVAWEDHATLGRWQRPRLTLSSFIGLLPAGVVDEKPCVVLWS</sequence>
<proteinExistence type="predicted"/>
<keyword evidence="2" id="KW-1185">Reference proteome</keyword>
<name>A0AAE0ICT6_9PEZI</name>
<comment type="caution">
    <text evidence="1">The sequence shown here is derived from an EMBL/GenBank/DDBJ whole genome shotgun (WGS) entry which is preliminary data.</text>
</comment>
<protein>
    <submittedName>
        <fullName evidence="1">Uncharacterized protein</fullName>
    </submittedName>
</protein>
<reference evidence="1" key="1">
    <citation type="journal article" date="2023" name="Mol. Phylogenet. Evol.">
        <title>Genome-scale phylogeny and comparative genomics of the fungal order Sordariales.</title>
        <authorList>
            <person name="Hensen N."/>
            <person name="Bonometti L."/>
            <person name="Westerberg I."/>
            <person name="Brannstrom I.O."/>
            <person name="Guillou S."/>
            <person name="Cros-Aarteil S."/>
            <person name="Calhoun S."/>
            <person name="Haridas S."/>
            <person name="Kuo A."/>
            <person name="Mondo S."/>
            <person name="Pangilinan J."/>
            <person name="Riley R."/>
            <person name="LaButti K."/>
            <person name="Andreopoulos B."/>
            <person name="Lipzen A."/>
            <person name="Chen C."/>
            <person name="Yan M."/>
            <person name="Daum C."/>
            <person name="Ng V."/>
            <person name="Clum A."/>
            <person name="Steindorff A."/>
            <person name="Ohm R.A."/>
            <person name="Martin F."/>
            <person name="Silar P."/>
            <person name="Natvig D.O."/>
            <person name="Lalanne C."/>
            <person name="Gautier V."/>
            <person name="Ament-Velasquez S.L."/>
            <person name="Kruys A."/>
            <person name="Hutchinson M.I."/>
            <person name="Powell A.J."/>
            <person name="Barry K."/>
            <person name="Miller A.N."/>
            <person name="Grigoriev I.V."/>
            <person name="Debuchy R."/>
            <person name="Gladieux P."/>
            <person name="Hiltunen Thoren M."/>
            <person name="Johannesson H."/>
        </authorList>
    </citation>
    <scope>NUCLEOTIDE SEQUENCE</scope>
    <source>
        <strain evidence="1">CBS 118394</strain>
    </source>
</reference>
<accession>A0AAE0ICT6</accession>
<dbReference type="AlphaFoldDB" id="A0AAE0ICT6"/>
<reference evidence="1" key="2">
    <citation type="submission" date="2023-06" db="EMBL/GenBank/DDBJ databases">
        <authorList>
            <consortium name="Lawrence Berkeley National Laboratory"/>
            <person name="Haridas S."/>
            <person name="Hensen N."/>
            <person name="Bonometti L."/>
            <person name="Westerberg I."/>
            <person name="Brannstrom I.O."/>
            <person name="Guillou S."/>
            <person name="Cros-Aarteil S."/>
            <person name="Calhoun S."/>
            <person name="Kuo A."/>
            <person name="Mondo S."/>
            <person name="Pangilinan J."/>
            <person name="Riley R."/>
            <person name="Labutti K."/>
            <person name="Andreopoulos B."/>
            <person name="Lipzen A."/>
            <person name="Chen C."/>
            <person name="Yanf M."/>
            <person name="Daum C."/>
            <person name="Ng V."/>
            <person name="Clum A."/>
            <person name="Steindorff A."/>
            <person name="Ohm R."/>
            <person name="Martin F."/>
            <person name="Silar P."/>
            <person name="Natvig D."/>
            <person name="Lalanne C."/>
            <person name="Gautier V."/>
            <person name="Ament-Velasquez S.L."/>
            <person name="Kruys A."/>
            <person name="Hutchinson M.I."/>
            <person name="Powell A.J."/>
            <person name="Barry K."/>
            <person name="Miller A.N."/>
            <person name="Grigoriev I.V."/>
            <person name="Debuchy R."/>
            <person name="Gladieux P."/>
            <person name="Thoren M.H."/>
            <person name="Johannesson H."/>
        </authorList>
    </citation>
    <scope>NUCLEOTIDE SEQUENCE</scope>
    <source>
        <strain evidence="1">CBS 118394</strain>
    </source>
</reference>
<dbReference type="EMBL" id="JAUEDM010000003">
    <property type="protein sequence ID" value="KAK3321891.1"/>
    <property type="molecule type" value="Genomic_DNA"/>
</dbReference>
<organism evidence="1 2">
    <name type="scientific">Apodospora peruviana</name>
    <dbReference type="NCBI Taxonomy" id="516989"/>
    <lineage>
        <taxon>Eukaryota</taxon>
        <taxon>Fungi</taxon>
        <taxon>Dikarya</taxon>
        <taxon>Ascomycota</taxon>
        <taxon>Pezizomycotina</taxon>
        <taxon>Sordariomycetes</taxon>
        <taxon>Sordariomycetidae</taxon>
        <taxon>Sordariales</taxon>
        <taxon>Lasiosphaeriaceae</taxon>
        <taxon>Apodospora</taxon>
    </lineage>
</organism>
<evidence type="ECO:0000313" key="2">
    <source>
        <dbReference type="Proteomes" id="UP001283341"/>
    </source>
</evidence>
<evidence type="ECO:0000313" key="1">
    <source>
        <dbReference type="EMBL" id="KAK3321891.1"/>
    </source>
</evidence>
<gene>
    <name evidence="1" type="ORF">B0H66DRAFT_552865</name>
</gene>
<dbReference type="Proteomes" id="UP001283341">
    <property type="component" value="Unassembled WGS sequence"/>
</dbReference>